<dbReference type="EMBL" id="BGPR01000901">
    <property type="protein sequence ID" value="GBM39549.1"/>
    <property type="molecule type" value="Genomic_DNA"/>
</dbReference>
<proteinExistence type="predicted"/>
<accession>A0A4Y2FGU6</accession>
<comment type="caution">
    <text evidence="1">The sequence shown here is derived from an EMBL/GenBank/DDBJ whole genome shotgun (WGS) entry which is preliminary data.</text>
</comment>
<name>A0A4Y2FGU6_ARAVE</name>
<dbReference type="AlphaFoldDB" id="A0A4Y2FGU6"/>
<evidence type="ECO:0000313" key="1">
    <source>
        <dbReference type="EMBL" id="GBM39549.1"/>
    </source>
</evidence>
<dbReference type="OrthoDB" id="8300378at2759"/>
<protein>
    <submittedName>
        <fullName evidence="1">Uncharacterized protein</fullName>
    </submittedName>
</protein>
<keyword evidence="2" id="KW-1185">Reference proteome</keyword>
<dbReference type="Proteomes" id="UP000499080">
    <property type="component" value="Unassembled WGS sequence"/>
</dbReference>
<sequence length="133" mass="15121">MRKIWFFKIYACDFQCLDLILENVIFRGICYLLNWDDESFGIIGRRGIKTLSILPISVRTVAFITFGPRCVIRNRVPLPCLGILRLRISSIGTPTVNLGLSEGAPDSSKMLKSSTEYDVPCQFLLPYLQMDIL</sequence>
<evidence type="ECO:0000313" key="2">
    <source>
        <dbReference type="Proteomes" id="UP000499080"/>
    </source>
</evidence>
<organism evidence="1 2">
    <name type="scientific">Araneus ventricosus</name>
    <name type="common">Orbweaver spider</name>
    <name type="synonym">Epeira ventricosa</name>
    <dbReference type="NCBI Taxonomy" id="182803"/>
    <lineage>
        <taxon>Eukaryota</taxon>
        <taxon>Metazoa</taxon>
        <taxon>Ecdysozoa</taxon>
        <taxon>Arthropoda</taxon>
        <taxon>Chelicerata</taxon>
        <taxon>Arachnida</taxon>
        <taxon>Araneae</taxon>
        <taxon>Araneomorphae</taxon>
        <taxon>Entelegynae</taxon>
        <taxon>Araneoidea</taxon>
        <taxon>Araneidae</taxon>
        <taxon>Araneus</taxon>
    </lineage>
</organism>
<gene>
    <name evidence="1" type="ORF">AVEN_52907_1</name>
</gene>
<reference evidence="1 2" key="1">
    <citation type="journal article" date="2019" name="Sci. Rep.">
        <title>Orb-weaving spider Araneus ventricosus genome elucidates the spidroin gene catalogue.</title>
        <authorList>
            <person name="Kono N."/>
            <person name="Nakamura H."/>
            <person name="Ohtoshi R."/>
            <person name="Moran D.A.P."/>
            <person name="Shinohara A."/>
            <person name="Yoshida Y."/>
            <person name="Fujiwara M."/>
            <person name="Mori M."/>
            <person name="Tomita M."/>
            <person name="Arakawa K."/>
        </authorList>
    </citation>
    <scope>NUCLEOTIDE SEQUENCE [LARGE SCALE GENOMIC DNA]</scope>
</reference>